<reference evidence="1 2" key="1">
    <citation type="submission" date="2018-10" db="EMBL/GenBank/DDBJ databases">
        <title>Draft genome of Cortibacter populi DSM10536.</title>
        <authorList>
            <person name="Bernier A.-M."/>
            <person name="Bernard K."/>
        </authorList>
    </citation>
    <scope>NUCLEOTIDE SEQUENCE [LARGE SCALE GENOMIC DNA]</scope>
    <source>
        <strain evidence="1 2">DSM 105136</strain>
    </source>
</reference>
<protein>
    <submittedName>
        <fullName evidence="1">PLxRFG domain-containing protein</fullName>
    </submittedName>
</protein>
<comment type="caution">
    <text evidence="1">The sequence shown here is derived from an EMBL/GenBank/DDBJ whole genome shotgun (WGS) entry which is preliminary data.</text>
</comment>
<accession>A0A3M6R111</accession>
<dbReference type="Proteomes" id="UP000278006">
    <property type="component" value="Unassembled WGS sequence"/>
</dbReference>
<name>A0A3M6R111_9BURK</name>
<dbReference type="NCBIfam" id="NF032893">
    <property type="entry name" value="tail-700"/>
    <property type="match status" value="1"/>
</dbReference>
<proteinExistence type="predicted"/>
<organism evidence="1 2">
    <name type="scientific">Corticibacter populi</name>
    <dbReference type="NCBI Taxonomy" id="1550736"/>
    <lineage>
        <taxon>Bacteria</taxon>
        <taxon>Pseudomonadati</taxon>
        <taxon>Pseudomonadota</taxon>
        <taxon>Betaproteobacteria</taxon>
        <taxon>Burkholderiales</taxon>
        <taxon>Comamonadaceae</taxon>
        <taxon>Corticibacter</taxon>
    </lineage>
</organism>
<dbReference type="EMBL" id="RDQO01000001">
    <property type="protein sequence ID" value="RMX08905.1"/>
    <property type="molecule type" value="Genomic_DNA"/>
</dbReference>
<gene>
    <name evidence="1" type="ORF">D8I35_05300</name>
</gene>
<evidence type="ECO:0000313" key="2">
    <source>
        <dbReference type="Proteomes" id="UP000278006"/>
    </source>
</evidence>
<evidence type="ECO:0000313" key="1">
    <source>
        <dbReference type="EMBL" id="RMX08905.1"/>
    </source>
</evidence>
<keyword evidence="2" id="KW-1185">Reference proteome</keyword>
<sequence length="1453" mass="158946">MDPALPVNTAVNARLVVIEKPAGVDGSDDTAFSQSSQAVSDRMRAAAAIARDRLSAQGKRRIELQRQIEQAVQRIGRHLSVPVEVVATVADAREKYGKPGIPANIRGIAVGGKDVTLIAENLHSLAEAEFVLWHELLHIGLSRKVPKYGAAYSNMMHKLAQRNANLAQVAKEWREAFGAEMVQDLTDRGFGRVQALQRMHQLSVEEALADLAGANPNVGWIKQFLAELQRFIRNMGFSNLADWMEGATNAQALQVIAATRGAVVRQGNVSLFPQFGPAFQPSALAYSRESGPDSSIADAGRRAVGRWKASLEAAGKNAQAPEPSMLTPAVLRSMGAKASKLVLPRTYLRAILSKHPDVPEHVFENLPLLLADPLFIIPHKDGGLRVFVEAKTARSEPIAVGVSIDPGGRIHTVTPIHDHPDSTGQHRMARDVVNAKGRIYAKNNEALGKAIASARASAVAAPATFALRRDSISAASVVTREQIVKGIEAGRYGGDVAYSRASLSEIKTKALDQIHLTLSHPGKVSIWDKTVGTMRNLAERTPAFKPVFETAQRFLDDVSMLANDAADFAPRLVPRVDSLRDLAKKPVSSTDNKAVAKPLFEGTLMWGRDEDGSPALVDDLQKKYANLSAQEKGQMMLRAGRIDAGVLRMWQGLPTDRYESLIDSRFQSQVLKAGIVWSDAELKSLFKLNDQQVSLYREARAAIDRSIDVTARADMLRVLGEEFEALRDVVLDAPTLQDAMDLLTSTLHDEAKAREGESDRLMELYHAVVDRATKARELMDAGYAPLSRFGRYTVDVVDGDGERQYFGMYESKREANLAVIQMRQAFPRATIEQGTMSQEAYKLFSGITPESLELFGNMLGLSEEGGDARDKVFQEYLKLTKNNHSALKRLVHRKGIAGYSEDVGRVLSSFIYSNARQAAGGLNAGGMDKAINDIPKEQGELKDVAMGLRNYIRDPQEEGQAVRGMLFAQYLGGSVASAFVNMTQPFAVTMPWLSQYGGMHKAGAQLARALREMAGKGSYETDLANALKRAEEDGVVSPQEIHQLMAQARGTGSLRSGDGTRMGNARAAAANAWERTKVAWGQPFALAEQFNRRSTFIAAYRIAKDQKMADPAEFARQAVLETQFLYSKANKMRWARGAVGGTLMTFKTYSVSYLELMHRMWTQGGPEGKRAVAWAMAMLLLMGGAGGLPFMEDAEDLIDGAGQLMGYNISTKQWRKKALENVLGKEFAEFVDTGFSGIPGAPIDVSGRLGMGNLLPGTGLLLTKQSRERDLMEVVGPAGDLAARFFGASRKMLTGDLGGAALEMSPTAVRNAAKGADMAVSGMYKDTNGYKVIDTTLTEAISKAAGFQPRSVAQVQEANSFMQRSKSFYTQTSSEIRAQWADALFRKDDAALRRVRARLDAWNSNNPEQPIVIRMPDIWKRVREMGKDRTQRIADTSPKALRQQMQEMAREVG</sequence>